<dbReference type="Gene3D" id="1.20.120.1760">
    <property type="match status" value="1"/>
</dbReference>
<feature type="transmembrane region" description="Helical" evidence="3">
    <location>
        <begin position="68"/>
        <end position="86"/>
    </location>
</feature>
<dbReference type="InterPro" id="IPR048254">
    <property type="entry name" value="CDP_ALCOHOL_P_TRANSF_CS"/>
</dbReference>
<dbReference type="InterPro" id="IPR043130">
    <property type="entry name" value="CDP-OH_PTrfase_TM_dom"/>
</dbReference>
<keyword evidence="3" id="KW-1133">Transmembrane helix</keyword>
<feature type="transmembrane region" description="Helical" evidence="3">
    <location>
        <begin position="146"/>
        <end position="166"/>
    </location>
</feature>
<protein>
    <submittedName>
        <fullName evidence="4">CDP-alcohol phosphatidyltransferase family protein</fullName>
    </submittedName>
</protein>
<reference evidence="4" key="1">
    <citation type="submission" date="2023-06" db="EMBL/GenBank/DDBJ databases">
        <title>Genomic of Parafulvivirga corallium.</title>
        <authorList>
            <person name="Wang G."/>
        </authorList>
    </citation>
    <scope>NUCLEOTIDE SEQUENCE</scope>
    <source>
        <strain evidence="4">BMA10</strain>
    </source>
</reference>
<sequence length="229" mass="25799">MQNKDIPVKWKTWDITHSILVLIGVVSYFIIDSVLPLCLLAAFSYILFIISNKEVFEKLKPFGGPANWVTIFRLLVLLLVGSFHTFIDTSTLGIIVIAIFLMDGLDGYLARRFKTSSEFGGILDGETDAFFVMLLSLIVYENGYAGIWILWAGLLRYIFVLVCYILWRGTKPEPVSYLRKTIAVIIMGALICPFLLPEAYYLPILIIGTILVTASFGRSFVFQFERGAS</sequence>
<evidence type="ECO:0000256" key="3">
    <source>
        <dbReference type="SAM" id="Phobius"/>
    </source>
</evidence>
<dbReference type="EMBL" id="JAUJEA010000005">
    <property type="protein sequence ID" value="MDN5202639.1"/>
    <property type="molecule type" value="Genomic_DNA"/>
</dbReference>
<dbReference type="Proteomes" id="UP001172082">
    <property type="component" value="Unassembled WGS sequence"/>
</dbReference>
<keyword evidence="3" id="KW-0812">Transmembrane</keyword>
<feature type="transmembrane region" description="Helical" evidence="3">
    <location>
        <begin position="20"/>
        <end position="48"/>
    </location>
</feature>
<comment type="similarity">
    <text evidence="2">Belongs to the CDP-alcohol phosphatidyltransferase class-I family.</text>
</comment>
<comment type="caution">
    <text evidence="4">The sequence shown here is derived from an EMBL/GenBank/DDBJ whole genome shotgun (WGS) entry which is preliminary data.</text>
</comment>
<accession>A0ABT8KPI0</accession>
<organism evidence="4 5">
    <name type="scientific">Splendidivirga corallicola</name>
    <dbReference type="NCBI Taxonomy" id="3051826"/>
    <lineage>
        <taxon>Bacteria</taxon>
        <taxon>Pseudomonadati</taxon>
        <taxon>Bacteroidota</taxon>
        <taxon>Cytophagia</taxon>
        <taxon>Cytophagales</taxon>
        <taxon>Splendidivirgaceae</taxon>
        <taxon>Splendidivirga</taxon>
    </lineage>
</organism>
<dbReference type="Pfam" id="PF01066">
    <property type="entry name" value="CDP-OH_P_transf"/>
    <property type="match status" value="1"/>
</dbReference>
<dbReference type="PROSITE" id="PS00379">
    <property type="entry name" value="CDP_ALCOHOL_P_TRANSF"/>
    <property type="match status" value="1"/>
</dbReference>
<feature type="transmembrane region" description="Helical" evidence="3">
    <location>
        <begin position="202"/>
        <end position="221"/>
    </location>
</feature>
<dbReference type="RefSeq" id="WP_346752662.1">
    <property type="nucleotide sequence ID" value="NZ_JAUJEA010000005.1"/>
</dbReference>
<evidence type="ECO:0000313" key="5">
    <source>
        <dbReference type="Proteomes" id="UP001172082"/>
    </source>
</evidence>
<name>A0ABT8KPI0_9BACT</name>
<keyword evidence="5" id="KW-1185">Reference proteome</keyword>
<keyword evidence="1 2" id="KW-0808">Transferase</keyword>
<evidence type="ECO:0000256" key="1">
    <source>
        <dbReference type="ARBA" id="ARBA00022679"/>
    </source>
</evidence>
<keyword evidence="3" id="KW-0472">Membrane</keyword>
<evidence type="ECO:0000313" key="4">
    <source>
        <dbReference type="EMBL" id="MDN5202639.1"/>
    </source>
</evidence>
<proteinExistence type="inferred from homology"/>
<gene>
    <name evidence="4" type="ORF">QQ008_14720</name>
</gene>
<evidence type="ECO:0000256" key="2">
    <source>
        <dbReference type="RuleBase" id="RU003750"/>
    </source>
</evidence>
<dbReference type="InterPro" id="IPR000462">
    <property type="entry name" value="CDP-OH_P_trans"/>
</dbReference>
<feature type="transmembrane region" description="Helical" evidence="3">
    <location>
        <begin position="92"/>
        <end position="110"/>
    </location>
</feature>
<feature type="transmembrane region" description="Helical" evidence="3">
    <location>
        <begin position="178"/>
        <end position="196"/>
    </location>
</feature>